<name>A0A0N9YIZ0_MYCFO</name>
<evidence type="ECO:0000313" key="3">
    <source>
        <dbReference type="EMBL" id="ALI29840.1"/>
    </source>
</evidence>
<dbReference type="EMBL" id="CP011269">
    <property type="protein sequence ID" value="ALI29840.1"/>
    <property type="molecule type" value="Genomic_DNA"/>
</dbReference>
<reference evidence="3 4" key="1">
    <citation type="journal article" date="2015" name="MBio">
        <title>Enzymatic Degradation of Phenazines Can Generate Energy and Protect Sensitive Organisms from Toxicity.</title>
        <authorList>
            <person name="Costa K.C."/>
            <person name="Bergkessel M."/>
            <person name="Saunders S."/>
            <person name="Korlach J."/>
            <person name="Newman D.K."/>
        </authorList>
    </citation>
    <scope>NUCLEOTIDE SEQUENCE [LARGE SCALE GENOMIC DNA]</scope>
    <source>
        <strain evidence="3 4">CT6</strain>
    </source>
</reference>
<keyword evidence="2" id="KW-1133">Transmembrane helix</keyword>
<feature type="transmembrane region" description="Helical" evidence="2">
    <location>
        <begin position="116"/>
        <end position="137"/>
    </location>
</feature>
<keyword evidence="4" id="KW-1185">Reference proteome</keyword>
<feature type="transmembrane region" description="Helical" evidence="2">
    <location>
        <begin position="143"/>
        <end position="167"/>
    </location>
</feature>
<evidence type="ECO:0000256" key="1">
    <source>
        <dbReference type="SAM" id="MobiDB-lite"/>
    </source>
</evidence>
<dbReference type="PATRIC" id="fig|1766.6.peg.6024"/>
<gene>
    <name evidence="3" type="ORF">XA26_60590</name>
</gene>
<dbReference type="STRING" id="1766.XA26_60590"/>
<feature type="compositionally biased region" description="Polar residues" evidence="1">
    <location>
        <begin position="1"/>
        <end position="13"/>
    </location>
</feature>
<organism evidence="3 4">
    <name type="scientific">Mycolicibacterium fortuitum</name>
    <name type="common">Mycobacterium fortuitum</name>
    <dbReference type="NCBI Taxonomy" id="1766"/>
    <lineage>
        <taxon>Bacteria</taxon>
        <taxon>Bacillati</taxon>
        <taxon>Actinomycetota</taxon>
        <taxon>Actinomycetes</taxon>
        <taxon>Mycobacteriales</taxon>
        <taxon>Mycobacteriaceae</taxon>
        <taxon>Mycolicibacterium</taxon>
    </lineage>
</organism>
<protein>
    <submittedName>
        <fullName evidence="3">Uncharacterized protein</fullName>
    </submittedName>
</protein>
<proteinExistence type="predicted"/>
<feature type="transmembrane region" description="Helical" evidence="2">
    <location>
        <begin position="38"/>
        <end position="66"/>
    </location>
</feature>
<keyword evidence="2" id="KW-0472">Membrane</keyword>
<feature type="region of interest" description="Disordered" evidence="1">
    <location>
        <begin position="1"/>
        <end position="31"/>
    </location>
</feature>
<dbReference type="Proteomes" id="UP000057134">
    <property type="component" value="Chromosome"/>
</dbReference>
<accession>A0A0N9YIZ0</accession>
<sequence>MTSPPGSEGQQPATAPGETQLEEPTAAPGSSTSGITAIITAVLAGIGALLTLGNGIAGLSGLVALFGDAGLRTLALRTPGPLALTVLATLLSVACGLLLLAGTVALLRGRMIGRRLIVGGCGLIILGSLISLGLNLATTARSGSYGISGLAILSLVLPVATLVLALLPSTTNWLLAKQDPVTAI</sequence>
<keyword evidence="2" id="KW-0812">Transmembrane</keyword>
<dbReference type="KEGG" id="mft:XA26_60590"/>
<feature type="transmembrane region" description="Helical" evidence="2">
    <location>
        <begin position="86"/>
        <end position="107"/>
    </location>
</feature>
<dbReference type="RefSeq" id="WP_054603869.1">
    <property type="nucleotide sequence ID" value="NZ_CP011269.1"/>
</dbReference>
<evidence type="ECO:0000313" key="4">
    <source>
        <dbReference type="Proteomes" id="UP000057134"/>
    </source>
</evidence>
<dbReference type="AlphaFoldDB" id="A0A0N9YIZ0"/>
<evidence type="ECO:0000256" key="2">
    <source>
        <dbReference type="SAM" id="Phobius"/>
    </source>
</evidence>